<dbReference type="PANTHER" id="PTHR45947:SF13">
    <property type="entry name" value="TRANSFERASE"/>
    <property type="match status" value="1"/>
</dbReference>
<dbReference type="InterPro" id="IPR028098">
    <property type="entry name" value="Glyco_trans_4-like_N"/>
</dbReference>
<dbReference type="Gene3D" id="3.40.50.2000">
    <property type="entry name" value="Glycogen Phosphorylase B"/>
    <property type="match status" value="2"/>
</dbReference>
<dbReference type="STRING" id="1618443.UV73_C0009G0049"/>
<feature type="domain" description="Glycosyl transferase family 1" evidence="1">
    <location>
        <begin position="221"/>
        <end position="381"/>
    </location>
</feature>
<evidence type="ECO:0000259" key="2">
    <source>
        <dbReference type="Pfam" id="PF13439"/>
    </source>
</evidence>
<reference evidence="3 4" key="1">
    <citation type="journal article" date="2015" name="Nature">
        <title>rRNA introns, odd ribosomes, and small enigmatic genomes across a large radiation of phyla.</title>
        <authorList>
            <person name="Brown C.T."/>
            <person name="Hug L.A."/>
            <person name="Thomas B.C."/>
            <person name="Sharon I."/>
            <person name="Castelle C.J."/>
            <person name="Singh A."/>
            <person name="Wilkins M.J."/>
            <person name="Williams K.H."/>
            <person name="Banfield J.F."/>
        </authorList>
    </citation>
    <scope>NUCLEOTIDE SEQUENCE [LARGE SCALE GENOMIC DNA]</scope>
</reference>
<dbReference type="GO" id="GO:0016757">
    <property type="term" value="F:glycosyltransferase activity"/>
    <property type="evidence" value="ECO:0007669"/>
    <property type="project" value="InterPro"/>
</dbReference>
<evidence type="ECO:0000313" key="4">
    <source>
        <dbReference type="Proteomes" id="UP000034894"/>
    </source>
</evidence>
<dbReference type="EMBL" id="LCFP01000009">
    <property type="protein sequence ID" value="KKS96698.1"/>
    <property type="molecule type" value="Genomic_DNA"/>
</dbReference>
<dbReference type="SUPFAM" id="SSF53756">
    <property type="entry name" value="UDP-Glycosyltransferase/glycogen phosphorylase"/>
    <property type="match status" value="1"/>
</dbReference>
<keyword evidence="3" id="KW-0808">Transferase</keyword>
<name>A0A0G1GCS8_9BACT</name>
<organism evidence="3 4">
    <name type="scientific">Candidatus Gottesmanbacteria bacterium GW2011_GWA2_43_14</name>
    <dbReference type="NCBI Taxonomy" id="1618443"/>
    <lineage>
        <taxon>Bacteria</taxon>
        <taxon>Candidatus Gottesmaniibacteriota</taxon>
    </lineage>
</organism>
<dbReference type="CDD" id="cd03801">
    <property type="entry name" value="GT4_PimA-like"/>
    <property type="match status" value="1"/>
</dbReference>
<dbReference type="Pfam" id="PF13439">
    <property type="entry name" value="Glyco_transf_4"/>
    <property type="match status" value="1"/>
</dbReference>
<evidence type="ECO:0000259" key="1">
    <source>
        <dbReference type="Pfam" id="PF00534"/>
    </source>
</evidence>
<comment type="caution">
    <text evidence="3">The sequence shown here is derived from an EMBL/GenBank/DDBJ whole genome shotgun (WGS) entry which is preliminary data.</text>
</comment>
<dbReference type="PANTHER" id="PTHR45947">
    <property type="entry name" value="SULFOQUINOVOSYL TRANSFERASE SQD2"/>
    <property type="match status" value="1"/>
</dbReference>
<dbReference type="Pfam" id="PF00534">
    <property type="entry name" value="Glycos_transf_1"/>
    <property type="match status" value="1"/>
</dbReference>
<dbReference type="AlphaFoldDB" id="A0A0G1GCS8"/>
<dbReference type="Proteomes" id="UP000034894">
    <property type="component" value="Unassembled WGS sequence"/>
</dbReference>
<sequence length="407" mass="46731">MNILLVNKFFYLHGGVSRYFFELSRLLTEKKHRLAFFAMKDGKNLPSDWSRYFASYIDFDRPSLSAALPVLSRMFYSREARRKISDLLDIFPAEIAHIRSVYHHLSPSLLFELKKRGIPVVQTLGDYHLIAPNYSLFHDGKICEITKPQNYHRAILHRCVKGSYSASLACAIELYLQTKFRWYVNNVNFFISPSLFMKKKLVEYGLPQEKIIHLPHFVDNRKYKAVYEDSGYILYFGRLSPEKGLLFLLEVMSGLPEIKLKIAGRGPLLAALSSAVRRKKLSNVELVDFREDRELKTLIAGSRFVVLPSVWYENFPNSLLEAAAGGKPAAASDIGGIPELVENERTGLLFKPGNLPDAVDKISRLWQNKKMVRQLGKQAREAAVKYFNPEKHYLRLMNTYQSVLRSG</sequence>
<gene>
    <name evidence="3" type="ORF">UV73_C0009G0049</name>
</gene>
<evidence type="ECO:0000313" key="3">
    <source>
        <dbReference type="EMBL" id="KKS96698.1"/>
    </source>
</evidence>
<dbReference type="InterPro" id="IPR050194">
    <property type="entry name" value="Glycosyltransferase_grp1"/>
</dbReference>
<feature type="domain" description="Glycosyltransferase subfamily 4-like N-terminal" evidence="2">
    <location>
        <begin position="14"/>
        <end position="219"/>
    </location>
</feature>
<proteinExistence type="predicted"/>
<protein>
    <submittedName>
        <fullName evidence="3">Glycosyltransferase</fullName>
    </submittedName>
</protein>
<accession>A0A0G1GCS8</accession>
<dbReference type="InterPro" id="IPR001296">
    <property type="entry name" value="Glyco_trans_1"/>
</dbReference>